<dbReference type="PROSITE" id="PS50887">
    <property type="entry name" value="GGDEF"/>
    <property type="match status" value="1"/>
</dbReference>
<dbReference type="Gene3D" id="3.30.70.270">
    <property type="match status" value="1"/>
</dbReference>
<accession>A0A447TEK5</accession>
<name>A0A447TEK5_CHRVL</name>
<dbReference type="EMBL" id="LR134182">
    <property type="protein sequence ID" value="VEB43284.1"/>
    <property type="molecule type" value="Genomic_DNA"/>
</dbReference>
<dbReference type="SMART" id="SM00267">
    <property type="entry name" value="GGDEF"/>
    <property type="match status" value="1"/>
</dbReference>
<proteinExistence type="predicted"/>
<dbReference type="InterPro" id="IPR029787">
    <property type="entry name" value="Nucleotide_cyclase"/>
</dbReference>
<dbReference type="AlphaFoldDB" id="A0A447TEK5"/>
<protein>
    <submittedName>
        <fullName evidence="2">Probable diguanylate cyclase AdrA</fullName>
        <ecNumber evidence="2">2.7.7.65</ecNumber>
    </submittedName>
</protein>
<dbReference type="EC" id="2.7.7.65" evidence="2"/>
<dbReference type="SUPFAM" id="SSF55073">
    <property type="entry name" value="Nucleotide cyclase"/>
    <property type="match status" value="1"/>
</dbReference>
<evidence type="ECO:0000313" key="3">
    <source>
        <dbReference type="Proteomes" id="UP000275777"/>
    </source>
</evidence>
<dbReference type="CDD" id="cd01949">
    <property type="entry name" value="GGDEF"/>
    <property type="match status" value="1"/>
</dbReference>
<feature type="domain" description="GGDEF" evidence="1">
    <location>
        <begin position="55"/>
        <end position="148"/>
    </location>
</feature>
<dbReference type="PANTHER" id="PTHR46663">
    <property type="entry name" value="DIGUANYLATE CYCLASE DGCT-RELATED"/>
    <property type="match status" value="1"/>
</dbReference>
<evidence type="ECO:0000313" key="2">
    <source>
        <dbReference type="EMBL" id="VEB43284.1"/>
    </source>
</evidence>
<dbReference type="InterPro" id="IPR043128">
    <property type="entry name" value="Rev_trsase/Diguanyl_cyclase"/>
</dbReference>
<reference evidence="2 3" key="1">
    <citation type="submission" date="2018-12" db="EMBL/GenBank/DDBJ databases">
        <authorList>
            <consortium name="Pathogen Informatics"/>
        </authorList>
    </citation>
    <scope>NUCLEOTIDE SEQUENCE [LARGE SCALE GENOMIC DNA]</scope>
    <source>
        <strain evidence="2 3">NCTC9695</strain>
    </source>
</reference>
<keyword evidence="2" id="KW-0808">Transferase</keyword>
<dbReference type="NCBIfam" id="TIGR00254">
    <property type="entry name" value="GGDEF"/>
    <property type="match status" value="1"/>
</dbReference>
<dbReference type="InterPro" id="IPR052163">
    <property type="entry name" value="DGC-Regulatory_Protein"/>
</dbReference>
<dbReference type="InterPro" id="IPR000160">
    <property type="entry name" value="GGDEF_dom"/>
</dbReference>
<dbReference type="Pfam" id="PF00990">
    <property type="entry name" value="GGDEF"/>
    <property type="match status" value="1"/>
</dbReference>
<sequence>MSGFYVMIWDITQSRAREIELRSQVTQDAMTGLLNRAAFMDILNDEIKHHYLKRQALALLFLDIDHFKQVNDTLGHAAGDELIKIFARRLRQNVRGTDHVARLGGDEFVVLLVGLDAERTATAVVDKLMAAVCRDAELAASHTASPPA</sequence>
<organism evidence="2 3">
    <name type="scientific">Chromobacterium violaceum</name>
    <dbReference type="NCBI Taxonomy" id="536"/>
    <lineage>
        <taxon>Bacteria</taxon>
        <taxon>Pseudomonadati</taxon>
        <taxon>Pseudomonadota</taxon>
        <taxon>Betaproteobacteria</taxon>
        <taxon>Neisseriales</taxon>
        <taxon>Chromobacteriaceae</taxon>
        <taxon>Chromobacterium</taxon>
    </lineage>
</organism>
<dbReference type="Proteomes" id="UP000275777">
    <property type="component" value="Chromosome"/>
</dbReference>
<gene>
    <name evidence="2" type="primary">adrA_1</name>
    <name evidence="2" type="ORF">NCTC9695_03740</name>
</gene>
<dbReference type="GO" id="GO:0052621">
    <property type="term" value="F:diguanylate cyclase activity"/>
    <property type="evidence" value="ECO:0007669"/>
    <property type="project" value="UniProtKB-EC"/>
</dbReference>
<dbReference type="PANTHER" id="PTHR46663:SF3">
    <property type="entry name" value="SLL0267 PROTEIN"/>
    <property type="match status" value="1"/>
</dbReference>
<keyword evidence="2" id="KW-0548">Nucleotidyltransferase</keyword>
<evidence type="ECO:0000259" key="1">
    <source>
        <dbReference type="PROSITE" id="PS50887"/>
    </source>
</evidence>